<gene>
    <name evidence="1" type="ORF">D7024_01460</name>
</gene>
<dbReference type="OrthoDB" id="9877084at2"/>
<name>A0A494WSP2_9FIRM</name>
<dbReference type="AlphaFoldDB" id="A0A494WSP2"/>
<evidence type="ECO:0000313" key="1">
    <source>
        <dbReference type="EMBL" id="RKO65763.1"/>
    </source>
</evidence>
<evidence type="ECO:0000313" key="2">
    <source>
        <dbReference type="Proteomes" id="UP000271256"/>
    </source>
</evidence>
<sequence>MKQYVLKGLLPGSSSCVLESRAGSLASPGAVTGASQVVRSGQRRILFITVLLNIYVWAGF</sequence>
<comment type="caution">
    <text evidence="1">The sequence shown here is derived from an EMBL/GenBank/DDBJ whole genome shotgun (WGS) entry which is preliminary data.</text>
</comment>
<protein>
    <submittedName>
        <fullName evidence="1">Uncharacterized protein</fullName>
    </submittedName>
</protein>
<proteinExistence type="predicted"/>
<dbReference type="Proteomes" id="UP000271256">
    <property type="component" value="Unassembled WGS sequence"/>
</dbReference>
<accession>A0A494WSP2</accession>
<dbReference type="EMBL" id="RBWE01000001">
    <property type="protein sequence ID" value="RKO65763.1"/>
    <property type="molecule type" value="Genomic_DNA"/>
</dbReference>
<organism evidence="1 2">
    <name type="scientific">Desulfofundulus salinus</name>
    <dbReference type="NCBI Taxonomy" id="2419843"/>
    <lineage>
        <taxon>Bacteria</taxon>
        <taxon>Bacillati</taxon>
        <taxon>Bacillota</taxon>
        <taxon>Clostridia</taxon>
        <taxon>Eubacteriales</taxon>
        <taxon>Peptococcaceae</taxon>
        <taxon>Desulfofundulus</taxon>
    </lineage>
</organism>
<reference evidence="1 2" key="1">
    <citation type="submission" date="2018-10" db="EMBL/GenBank/DDBJ databases">
        <authorList>
            <person name="Grouzdev D.S."/>
            <person name="Krutkina M.S."/>
            <person name="Tourova T.P."/>
            <person name="Nazina T.N."/>
        </authorList>
    </citation>
    <scope>NUCLEOTIDE SEQUENCE [LARGE SCALE GENOMIC DNA]</scope>
    <source>
        <strain evidence="1 2">435</strain>
    </source>
</reference>
<keyword evidence="2" id="KW-1185">Reference proteome</keyword>